<keyword evidence="7" id="KW-0998">Cell outer membrane</keyword>
<name>I0IL94_LEPFC</name>
<evidence type="ECO:0000256" key="5">
    <source>
        <dbReference type="ARBA" id="ARBA00022692"/>
    </source>
</evidence>
<dbReference type="RefSeq" id="WP_014448536.1">
    <property type="nucleotide sequence ID" value="NC_017094.1"/>
</dbReference>
<dbReference type="PATRIC" id="fig|1162668.3.peg.369"/>
<keyword evidence="9" id="KW-1185">Reference proteome</keyword>
<dbReference type="Gene3D" id="1.20.1600.10">
    <property type="entry name" value="Outer membrane efflux proteins (OEP)"/>
    <property type="match status" value="1"/>
</dbReference>
<dbReference type="STRING" id="1162668.LFE_0321"/>
<dbReference type="KEGG" id="lfc:LFE_0321"/>
<evidence type="ECO:0000256" key="3">
    <source>
        <dbReference type="ARBA" id="ARBA00022448"/>
    </source>
</evidence>
<dbReference type="InterPro" id="IPR051906">
    <property type="entry name" value="TolC-like"/>
</dbReference>
<dbReference type="HOGENOM" id="CLU_559964_0_0_0"/>
<sequence length="489" mass="54344">MSRSVPGILLILLSILISSCPLPGLHSKNIAIAATSSINQDIEDLPKVPIFPSPQYRLLPITISQVLERVVKLSPEIRIQKKRLAVSYAIRDLAIEGFFPSFTVNGGTMAYNGEVQSSSGLFENIQKQHTMIEQGGVLSTSPGVSGFQTLIKTTRIDETRSQLSETINQKTAQAARLYFEESALLSRIYVLERAVAISAQILKEEKRLMELGGASIVGLLRAAHEVTRDSRALVEEERLTYIAGFRLAQLLGTGRETLPIPQESFILPRLFIQMPNRLEPLLTLSDKNRPLLQKRHYQVTEGRQGINEALYAPLLPTIGVTMLNGQLGPDPYALTGYGSTLFFASWTVGPGGILDPARILLTNRQKELADSRLERTRLLVHRQVSQSYESLNQSFSEERIAVSDVRLARQTFMASRKRVRLGVYHALELIISLRDLVHAQLKYVDATESFLQSQFDLLAATGSAPELVREPVAVDNRITPSMFTFSPPK</sequence>
<reference evidence="9" key="2">
    <citation type="submission" date="2012-03" db="EMBL/GenBank/DDBJ databases">
        <title>The complete genome sequence of the pioneer microbe on fresh volcanic deposit, Leptospirillum ferrooxidans strain C2-3.</title>
        <authorList>
            <person name="Fujimura R."/>
            <person name="Sato Y."/>
            <person name="Nishizawa T."/>
            <person name="Nanba K."/>
            <person name="Oshima K."/>
            <person name="Hattori M."/>
            <person name="Kamijo T."/>
            <person name="Ohta H."/>
        </authorList>
    </citation>
    <scope>NUCLEOTIDE SEQUENCE [LARGE SCALE GENOMIC DNA]</scope>
    <source>
        <strain evidence="9">C2-3</strain>
    </source>
</reference>
<gene>
    <name evidence="8" type="ordered locus">LFE_0321</name>
</gene>
<dbReference type="InterPro" id="IPR003423">
    <property type="entry name" value="OMP_efflux"/>
</dbReference>
<evidence type="ECO:0000256" key="1">
    <source>
        <dbReference type="ARBA" id="ARBA00004442"/>
    </source>
</evidence>
<organism evidence="8 9">
    <name type="scientific">Leptospirillum ferrooxidans (strain C2-3)</name>
    <dbReference type="NCBI Taxonomy" id="1162668"/>
    <lineage>
        <taxon>Bacteria</taxon>
        <taxon>Pseudomonadati</taxon>
        <taxon>Nitrospirota</taxon>
        <taxon>Nitrospiria</taxon>
        <taxon>Nitrospirales</taxon>
        <taxon>Nitrospiraceae</taxon>
        <taxon>Leptospirillum</taxon>
    </lineage>
</organism>
<reference evidence="8 9" key="1">
    <citation type="journal article" date="2012" name="J. Bacteriol.">
        <title>Complete Genome Sequence of Leptospirillum ferrooxidans Strain C2-3, Isolated from a Fresh Volcanic Ash Deposit on the Island of Miyake, Japan.</title>
        <authorList>
            <person name="Fujimura R."/>
            <person name="Sato Y."/>
            <person name="Nishizawa T."/>
            <person name="Oshima K."/>
            <person name="Kim S.-W."/>
            <person name="Hattori M."/>
            <person name="Kamijo T."/>
            <person name="Ohta H."/>
        </authorList>
    </citation>
    <scope>NUCLEOTIDE SEQUENCE [LARGE SCALE GENOMIC DNA]</scope>
    <source>
        <strain evidence="8 9">C2-3</strain>
    </source>
</reference>
<dbReference type="AlphaFoldDB" id="I0IL94"/>
<keyword evidence="4" id="KW-1134">Transmembrane beta strand</keyword>
<dbReference type="PANTHER" id="PTHR30026:SF20">
    <property type="entry name" value="OUTER MEMBRANE PROTEIN TOLC"/>
    <property type="match status" value="1"/>
</dbReference>
<dbReference type="OrthoDB" id="9771205at2"/>
<accession>I0IL94</accession>
<proteinExistence type="inferred from homology"/>
<dbReference type="SUPFAM" id="SSF56954">
    <property type="entry name" value="Outer membrane efflux proteins (OEP)"/>
    <property type="match status" value="1"/>
</dbReference>
<dbReference type="GO" id="GO:0009279">
    <property type="term" value="C:cell outer membrane"/>
    <property type="evidence" value="ECO:0007669"/>
    <property type="project" value="UniProtKB-SubCell"/>
</dbReference>
<keyword evidence="5" id="KW-0812">Transmembrane</keyword>
<dbReference type="GO" id="GO:0015288">
    <property type="term" value="F:porin activity"/>
    <property type="evidence" value="ECO:0007669"/>
    <property type="project" value="TreeGrafter"/>
</dbReference>
<protein>
    <recommendedName>
        <fullName evidence="10">Outer membrane efflux protein</fullName>
    </recommendedName>
</protein>
<evidence type="ECO:0000256" key="7">
    <source>
        <dbReference type="ARBA" id="ARBA00023237"/>
    </source>
</evidence>
<dbReference type="GO" id="GO:1990281">
    <property type="term" value="C:efflux pump complex"/>
    <property type="evidence" value="ECO:0007669"/>
    <property type="project" value="TreeGrafter"/>
</dbReference>
<dbReference type="GO" id="GO:0015562">
    <property type="term" value="F:efflux transmembrane transporter activity"/>
    <property type="evidence" value="ECO:0007669"/>
    <property type="project" value="InterPro"/>
</dbReference>
<dbReference type="PROSITE" id="PS51257">
    <property type="entry name" value="PROKAR_LIPOPROTEIN"/>
    <property type="match status" value="1"/>
</dbReference>
<dbReference type="Proteomes" id="UP000007382">
    <property type="component" value="Chromosome"/>
</dbReference>
<keyword evidence="3" id="KW-0813">Transport</keyword>
<evidence type="ECO:0000256" key="6">
    <source>
        <dbReference type="ARBA" id="ARBA00023136"/>
    </source>
</evidence>
<dbReference type="PANTHER" id="PTHR30026">
    <property type="entry name" value="OUTER MEMBRANE PROTEIN TOLC"/>
    <property type="match status" value="1"/>
</dbReference>
<evidence type="ECO:0000313" key="9">
    <source>
        <dbReference type="Proteomes" id="UP000007382"/>
    </source>
</evidence>
<comment type="similarity">
    <text evidence="2">Belongs to the outer membrane factor (OMF) (TC 1.B.17) family.</text>
</comment>
<dbReference type="Pfam" id="PF02321">
    <property type="entry name" value="OEP"/>
    <property type="match status" value="1"/>
</dbReference>
<evidence type="ECO:0000313" key="8">
    <source>
        <dbReference type="EMBL" id="BAM06043.1"/>
    </source>
</evidence>
<evidence type="ECO:0000256" key="4">
    <source>
        <dbReference type="ARBA" id="ARBA00022452"/>
    </source>
</evidence>
<dbReference type="EMBL" id="AP012342">
    <property type="protein sequence ID" value="BAM06043.1"/>
    <property type="molecule type" value="Genomic_DNA"/>
</dbReference>
<comment type="subcellular location">
    <subcellularLocation>
        <location evidence="1">Cell outer membrane</location>
    </subcellularLocation>
</comment>
<keyword evidence="6" id="KW-0472">Membrane</keyword>
<evidence type="ECO:0008006" key="10">
    <source>
        <dbReference type="Google" id="ProtNLM"/>
    </source>
</evidence>
<dbReference type="eggNOG" id="COG1538">
    <property type="taxonomic scope" value="Bacteria"/>
</dbReference>
<evidence type="ECO:0000256" key="2">
    <source>
        <dbReference type="ARBA" id="ARBA00007613"/>
    </source>
</evidence>